<dbReference type="EMBL" id="SRKY01000001">
    <property type="protein sequence ID" value="THH39160.1"/>
    <property type="molecule type" value="Genomic_DNA"/>
</dbReference>
<gene>
    <name evidence="1" type="ORF">E4Z66_00115</name>
</gene>
<comment type="caution">
    <text evidence="1">The sequence shown here is derived from an EMBL/GenBank/DDBJ whole genome shotgun (WGS) entry which is preliminary data.</text>
</comment>
<protein>
    <recommendedName>
        <fullName evidence="3">Thioredoxin family protein</fullName>
    </recommendedName>
</protein>
<organism evidence="1 2">
    <name type="scientific">Aliishimia ponticola</name>
    <dbReference type="NCBI Taxonomy" id="2499833"/>
    <lineage>
        <taxon>Bacteria</taxon>
        <taxon>Pseudomonadati</taxon>
        <taxon>Pseudomonadota</taxon>
        <taxon>Alphaproteobacteria</taxon>
        <taxon>Rhodobacterales</taxon>
        <taxon>Paracoccaceae</taxon>
        <taxon>Aliishimia</taxon>
    </lineage>
</organism>
<name>A0A4S4NSE6_9RHOB</name>
<dbReference type="OrthoDB" id="7362982at2"/>
<sequence>MATSVGSIARADTFLLMAEQIGCHYCKRWDAEISAIYPKTNEGRTAPLRRYDIHDGTPDGIALARSVRFTPTFVLVKDGVERGRIEGYPGEDFFWGLLGLMFERAQIDPATSG</sequence>
<dbReference type="Gene3D" id="3.40.30.10">
    <property type="entry name" value="Glutaredoxin"/>
    <property type="match status" value="1"/>
</dbReference>
<dbReference type="SUPFAM" id="SSF52833">
    <property type="entry name" value="Thioredoxin-like"/>
    <property type="match status" value="1"/>
</dbReference>
<evidence type="ECO:0000313" key="1">
    <source>
        <dbReference type="EMBL" id="THH39160.1"/>
    </source>
</evidence>
<evidence type="ECO:0008006" key="3">
    <source>
        <dbReference type="Google" id="ProtNLM"/>
    </source>
</evidence>
<accession>A0A4S4NSE6</accession>
<dbReference type="Proteomes" id="UP000306602">
    <property type="component" value="Unassembled WGS sequence"/>
</dbReference>
<keyword evidence="2" id="KW-1185">Reference proteome</keyword>
<dbReference type="AlphaFoldDB" id="A0A4S4NSE6"/>
<reference evidence="1 2" key="1">
    <citation type="submission" date="2019-04" db="EMBL/GenBank/DDBJ databases">
        <title>Shimia ponticola sp. nov., isolated from seawater.</title>
        <authorList>
            <person name="Kim Y.-O."/>
            <person name="Yoon J.-H."/>
        </authorList>
    </citation>
    <scope>NUCLEOTIDE SEQUENCE [LARGE SCALE GENOMIC DNA]</scope>
    <source>
        <strain evidence="1 2">MYP11</strain>
    </source>
</reference>
<dbReference type="InterPro" id="IPR036249">
    <property type="entry name" value="Thioredoxin-like_sf"/>
</dbReference>
<proteinExistence type="predicted"/>
<evidence type="ECO:0000313" key="2">
    <source>
        <dbReference type="Proteomes" id="UP000306602"/>
    </source>
</evidence>